<dbReference type="OrthoDB" id="9766445at2"/>
<dbReference type="GO" id="GO:0042802">
    <property type="term" value="F:identical protein binding"/>
    <property type="evidence" value="ECO:0007669"/>
    <property type="project" value="TreeGrafter"/>
</dbReference>
<evidence type="ECO:0000256" key="5">
    <source>
        <dbReference type="ARBA" id="ARBA00022679"/>
    </source>
</evidence>
<dbReference type="EC" id="2.6.1.-" evidence="7"/>
<evidence type="ECO:0000259" key="8">
    <source>
        <dbReference type="Pfam" id="PF00155"/>
    </source>
</evidence>
<reference evidence="9 10" key="1">
    <citation type="journal article" date="2013" name="Genome Biol. Evol.">
        <title>Genome evolution and phylogenomic analysis of candidatus kinetoplastibacterium, the betaproteobacterial endosymbionts of strigomonas and angomonas.</title>
        <authorList>
            <person name="Alves J.M."/>
            <person name="Serrano M.G."/>
            <person name="Maia da Silva F."/>
            <person name="Voegtly L.J."/>
            <person name="Matveyev A.V."/>
            <person name="Teixeira M.M."/>
            <person name="Camargo E.P."/>
            <person name="Buck G.A."/>
        </authorList>
    </citation>
    <scope>NUCLEOTIDE SEQUENCE [LARGE SCALE GENOMIC DNA]</scope>
    <source>
        <strain evidence="9 10">TCC079E</strain>
    </source>
</reference>
<dbReference type="PROSITE" id="PS00105">
    <property type="entry name" value="AA_TRANSFER_CLASS_1"/>
    <property type="match status" value="1"/>
</dbReference>
<keyword evidence="6" id="KW-0663">Pyridoxal phosphate</keyword>
<dbReference type="InterPro" id="IPR000796">
    <property type="entry name" value="Asp_trans"/>
</dbReference>
<dbReference type="PATRIC" id="fig|1208919.3.peg.239"/>
<dbReference type="PANTHER" id="PTHR11879:SF37">
    <property type="entry name" value="AROMATIC-AMINO-ACID AMINOTRANSFERASE"/>
    <property type="match status" value="1"/>
</dbReference>
<comment type="similarity">
    <text evidence="2 7">Belongs to the class-I pyridoxal-phosphate-dependent aminotransferase family.</text>
</comment>
<dbReference type="InterPro" id="IPR004839">
    <property type="entry name" value="Aminotransferase_I/II_large"/>
</dbReference>
<dbReference type="HOGENOM" id="CLU_032440_1_2_4"/>
<dbReference type="NCBIfam" id="NF006719">
    <property type="entry name" value="PRK09257.1"/>
    <property type="match status" value="1"/>
</dbReference>
<dbReference type="InterPro" id="IPR015422">
    <property type="entry name" value="PyrdxlP-dep_Trfase_small"/>
</dbReference>
<dbReference type="InterPro" id="IPR015421">
    <property type="entry name" value="PyrdxlP-dep_Trfase_major"/>
</dbReference>
<sequence length="401" mass="44743">MNDIFQSVQLAPRDPILGLNEQFNSDNRPGKVNLGVGVYYDDNGKIPLMKAVYKSELSHIEKSTPKGYLPIDGIASYNKGAMNLLLGQNSSIIEEDRALTVQTLGGTGALKIGADFLKQLFPNSKVLISNPSWENHKALFERAEFEVEYYPYYNPLTRGIAFEEMLETLRNAKDNTIVVLHACCHNPTGVDPTTHQWEEIAKTIQARNLIPFLDIAYQGFGEDLETDSNVVRMFATMGINCFISSSFSKSFSLYGERVGALTIITNNKNETSNVLSQIKRIIRTIYSNPPTHGATIVSSILNSSELFQLWETELSDMRTRIKSMRKQLVNKIKEHGAKQDFNFVLNQKGMFSYSGLTTKQVDDLRNKFAVYAVSSGRICVAALNNNNIDIVASSIAKVLNS</sequence>
<dbReference type="eggNOG" id="COG1448">
    <property type="taxonomic scope" value="Bacteria"/>
</dbReference>
<keyword evidence="10" id="KW-1185">Reference proteome</keyword>
<gene>
    <name evidence="9" type="ORF">CDSE_0486</name>
</gene>
<dbReference type="EMBL" id="CP003803">
    <property type="protein sequence ID" value="AGF46801.1"/>
    <property type="molecule type" value="Genomic_DNA"/>
</dbReference>
<evidence type="ECO:0000313" key="10">
    <source>
        <dbReference type="Proteomes" id="UP000011547"/>
    </source>
</evidence>
<evidence type="ECO:0000256" key="6">
    <source>
        <dbReference type="ARBA" id="ARBA00022898"/>
    </source>
</evidence>
<evidence type="ECO:0000256" key="3">
    <source>
        <dbReference type="ARBA" id="ARBA00011738"/>
    </source>
</evidence>
<dbReference type="CDD" id="cd00609">
    <property type="entry name" value="AAT_like"/>
    <property type="match status" value="1"/>
</dbReference>
<evidence type="ECO:0000256" key="7">
    <source>
        <dbReference type="RuleBase" id="RU000481"/>
    </source>
</evidence>
<dbReference type="Gene3D" id="3.90.1150.10">
    <property type="entry name" value="Aspartate Aminotransferase, domain 1"/>
    <property type="match status" value="1"/>
</dbReference>
<dbReference type="KEGG" id="kde:CDSE_0486"/>
<evidence type="ECO:0000256" key="1">
    <source>
        <dbReference type="ARBA" id="ARBA00001933"/>
    </source>
</evidence>
<feature type="domain" description="Aminotransferase class I/classII large" evidence="8">
    <location>
        <begin position="30"/>
        <end position="395"/>
    </location>
</feature>
<dbReference type="FunFam" id="3.40.640.10:FF:000015">
    <property type="entry name" value="Aspartate aminotransferase"/>
    <property type="match status" value="1"/>
</dbReference>
<dbReference type="GO" id="GO:0004838">
    <property type="term" value="F:L-tyrosine-2-oxoglutarate transaminase activity"/>
    <property type="evidence" value="ECO:0007669"/>
    <property type="project" value="TreeGrafter"/>
</dbReference>
<accession>M1LRN7</accession>
<protein>
    <recommendedName>
        <fullName evidence="7">Aminotransferase</fullName>
        <ecNumber evidence="7">2.6.1.-</ecNumber>
    </recommendedName>
</protein>
<dbReference type="GO" id="GO:0033585">
    <property type="term" value="P:L-phenylalanine biosynthetic process from chorismate via phenylpyruvate"/>
    <property type="evidence" value="ECO:0007669"/>
    <property type="project" value="TreeGrafter"/>
</dbReference>
<evidence type="ECO:0000256" key="2">
    <source>
        <dbReference type="ARBA" id="ARBA00007441"/>
    </source>
</evidence>
<organism evidence="9 10">
    <name type="scientific">Candidatus Kinetoplastidibacterium desouzai TCC079E</name>
    <dbReference type="NCBI Taxonomy" id="1208919"/>
    <lineage>
        <taxon>Bacteria</taxon>
        <taxon>Pseudomonadati</taxon>
        <taxon>Pseudomonadota</taxon>
        <taxon>Betaproteobacteria</taxon>
        <taxon>Candidatus Kinetoplastidibacterium</taxon>
    </lineage>
</organism>
<evidence type="ECO:0000313" key="9">
    <source>
        <dbReference type="EMBL" id="AGF46801.1"/>
    </source>
</evidence>
<dbReference type="InterPro" id="IPR015424">
    <property type="entry name" value="PyrdxlP-dep_Trfase"/>
</dbReference>
<comment type="subunit">
    <text evidence="3">Homodimer.</text>
</comment>
<dbReference type="SUPFAM" id="SSF53383">
    <property type="entry name" value="PLP-dependent transferases"/>
    <property type="match status" value="1"/>
</dbReference>
<dbReference type="InterPro" id="IPR004838">
    <property type="entry name" value="NHTrfase_class1_PyrdxlP-BS"/>
</dbReference>
<dbReference type="PANTHER" id="PTHR11879">
    <property type="entry name" value="ASPARTATE AMINOTRANSFERASE"/>
    <property type="match status" value="1"/>
</dbReference>
<dbReference type="GO" id="GO:0030170">
    <property type="term" value="F:pyridoxal phosphate binding"/>
    <property type="evidence" value="ECO:0007669"/>
    <property type="project" value="InterPro"/>
</dbReference>
<dbReference type="STRING" id="1208919.CDSE_0486"/>
<dbReference type="Pfam" id="PF00155">
    <property type="entry name" value="Aminotran_1_2"/>
    <property type="match status" value="1"/>
</dbReference>
<keyword evidence="4 7" id="KW-0032">Aminotransferase</keyword>
<dbReference type="FunFam" id="3.90.1150.10:FF:000001">
    <property type="entry name" value="Aspartate aminotransferase"/>
    <property type="match status" value="1"/>
</dbReference>
<evidence type="ECO:0000256" key="4">
    <source>
        <dbReference type="ARBA" id="ARBA00022576"/>
    </source>
</evidence>
<dbReference type="Gene3D" id="3.40.640.10">
    <property type="entry name" value="Type I PLP-dependent aspartate aminotransferase-like (Major domain)"/>
    <property type="match status" value="1"/>
</dbReference>
<dbReference type="PRINTS" id="PR00799">
    <property type="entry name" value="TRANSAMINASE"/>
</dbReference>
<proteinExistence type="inferred from homology"/>
<dbReference type="GO" id="GO:0005829">
    <property type="term" value="C:cytosol"/>
    <property type="evidence" value="ECO:0007669"/>
    <property type="project" value="TreeGrafter"/>
</dbReference>
<name>M1LRN7_9PROT</name>
<dbReference type="AlphaFoldDB" id="M1LRN7"/>
<dbReference type="Proteomes" id="UP000011547">
    <property type="component" value="Chromosome"/>
</dbReference>
<dbReference type="RefSeq" id="WP_015396212.1">
    <property type="nucleotide sequence ID" value="NC_020294.1"/>
</dbReference>
<comment type="cofactor">
    <cofactor evidence="1 7">
        <name>pyridoxal 5'-phosphate</name>
        <dbReference type="ChEBI" id="CHEBI:597326"/>
    </cofactor>
</comment>
<keyword evidence="5 7" id="KW-0808">Transferase</keyword>